<dbReference type="Pfam" id="PF02569">
    <property type="entry name" value="Pantoate_ligase"/>
    <property type="match status" value="1"/>
</dbReference>
<comment type="similarity">
    <text evidence="2 8">Belongs to the pantothenate synthetase family.</text>
</comment>
<comment type="catalytic activity">
    <reaction evidence="7 8">
        <text>(R)-pantoate + beta-alanine + ATP = (R)-pantothenate + AMP + diphosphate + H(+)</text>
        <dbReference type="Rhea" id="RHEA:10912"/>
        <dbReference type="ChEBI" id="CHEBI:15378"/>
        <dbReference type="ChEBI" id="CHEBI:15980"/>
        <dbReference type="ChEBI" id="CHEBI:29032"/>
        <dbReference type="ChEBI" id="CHEBI:30616"/>
        <dbReference type="ChEBI" id="CHEBI:33019"/>
        <dbReference type="ChEBI" id="CHEBI:57966"/>
        <dbReference type="ChEBI" id="CHEBI:456215"/>
        <dbReference type="EC" id="6.3.2.1"/>
    </reaction>
</comment>
<dbReference type="HAMAP" id="MF_00158">
    <property type="entry name" value="PanC"/>
    <property type="match status" value="1"/>
</dbReference>
<dbReference type="InterPro" id="IPR003721">
    <property type="entry name" value="Pantoate_ligase"/>
</dbReference>
<accession>A0A2P2E7U5</accession>
<dbReference type="GO" id="GO:0015940">
    <property type="term" value="P:pantothenate biosynthetic process"/>
    <property type="evidence" value="ECO:0007669"/>
    <property type="project" value="UniProtKB-UniRule"/>
</dbReference>
<dbReference type="Gene3D" id="3.40.50.620">
    <property type="entry name" value="HUPs"/>
    <property type="match status" value="1"/>
</dbReference>
<comment type="caution">
    <text evidence="9">The sequence shown here is derived from an EMBL/GenBank/DDBJ whole genome shotgun (WGS) entry which is preliminary data.</text>
</comment>
<evidence type="ECO:0000256" key="2">
    <source>
        <dbReference type="ARBA" id="ARBA00009256"/>
    </source>
</evidence>
<comment type="pathway">
    <text evidence="1 8">Cofactor biosynthesis; (R)-pantothenate biosynthesis; (R)-pantothenate from (R)-pantoate and beta-alanine: step 1/1.</text>
</comment>
<feature type="active site" description="Proton donor" evidence="8">
    <location>
        <position position="40"/>
    </location>
</feature>
<dbReference type="NCBIfam" id="TIGR00125">
    <property type="entry name" value="cyt_tran_rel"/>
    <property type="match status" value="1"/>
</dbReference>
<dbReference type="InterPro" id="IPR014729">
    <property type="entry name" value="Rossmann-like_a/b/a_fold"/>
</dbReference>
<dbReference type="UniPathway" id="UPA00028">
    <property type="reaction ID" value="UER00005"/>
</dbReference>
<dbReference type="CDD" id="cd00560">
    <property type="entry name" value="PanC"/>
    <property type="match status" value="1"/>
</dbReference>
<dbReference type="GO" id="GO:0005829">
    <property type="term" value="C:cytosol"/>
    <property type="evidence" value="ECO:0007669"/>
    <property type="project" value="TreeGrafter"/>
</dbReference>
<evidence type="ECO:0000256" key="8">
    <source>
        <dbReference type="HAMAP-Rule" id="MF_00158"/>
    </source>
</evidence>
<dbReference type="OrthoDB" id="9773087at2"/>
<feature type="binding site" evidence="8">
    <location>
        <position position="64"/>
    </location>
    <ligand>
        <name>beta-alanine</name>
        <dbReference type="ChEBI" id="CHEBI:57966"/>
    </ligand>
</feature>
<evidence type="ECO:0000256" key="6">
    <source>
        <dbReference type="ARBA" id="ARBA00022840"/>
    </source>
</evidence>
<feature type="binding site" evidence="8">
    <location>
        <position position="64"/>
    </location>
    <ligand>
        <name>(R)-pantoate</name>
        <dbReference type="ChEBI" id="CHEBI:15980"/>
    </ligand>
</feature>
<reference evidence="9 10" key="1">
    <citation type="journal article" date="2018" name="Genome Announc.">
        <title>Draft Genome Sequence of "Candidatus Phycosocius bacilliformis," an Alphaproteobacterial Ectosymbiont of the Hydrocarbon-Producing Green Alga Botryococcus braunii.</title>
        <authorList>
            <person name="Tanabe Y."/>
            <person name="Yamaguchi H."/>
            <person name="Watanabe M.M."/>
        </authorList>
    </citation>
    <scope>NUCLEOTIDE SEQUENCE [LARGE SCALE GENOMIC DNA]</scope>
    <source>
        <strain evidence="9 10">BOTRYCO-2</strain>
    </source>
</reference>
<dbReference type="InterPro" id="IPR004821">
    <property type="entry name" value="Cyt_trans-like"/>
</dbReference>
<dbReference type="RefSeq" id="WP_108984013.1">
    <property type="nucleotide sequence ID" value="NZ_BFBR01000002.1"/>
</dbReference>
<dbReference type="PANTHER" id="PTHR21299:SF1">
    <property type="entry name" value="PANTOATE--BETA-ALANINE LIGASE"/>
    <property type="match status" value="1"/>
</dbReference>
<comment type="function">
    <text evidence="8">Catalyzes the condensation of pantoate with beta-alanine in an ATP-dependent reaction via a pantoyl-adenylate intermediate.</text>
</comment>
<gene>
    <name evidence="8 9" type="primary">panC</name>
    <name evidence="9" type="ORF">PbB2_00791</name>
</gene>
<evidence type="ECO:0000313" key="10">
    <source>
        <dbReference type="Proteomes" id="UP000245086"/>
    </source>
</evidence>
<evidence type="ECO:0000256" key="3">
    <source>
        <dbReference type="ARBA" id="ARBA00022598"/>
    </source>
</evidence>
<feature type="binding site" evidence="8">
    <location>
        <begin position="150"/>
        <end position="153"/>
    </location>
    <ligand>
        <name>ATP</name>
        <dbReference type="ChEBI" id="CHEBI:30616"/>
    </ligand>
</feature>
<evidence type="ECO:0000256" key="4">
    <source>
        <dbReference type="ARBA" id="ARBA00022655"/>
    </source>
</evidence>
<dbReference type="GO" id="GO:0004592">
    <property type="term" value="F:pantoate-beta-alanine ligase activity"/>
    <property type="evidence" value="ECO:0007669"/>
    <property type="project" value="UniProtKB-UniRule"/>
</dbReference>
<feature type="binding site" evidence="8">
    <location>
        <position position="156"/>
    </location>
    <ligand>
        <name>(R)-pantoate</name>
        <dbReference type="ChEBI" id="CHEBI:15980"/>
    </ligand>
</feature>
<dbReference type="Proteomes" id="UP000245086">
    <property type="component" value="Unassembled WGS sequence"/>
</dbReference>
<evidence type="ECO:0000256" key="5">
    <source>
        <dbReference type="ARBA" id="ARBA00022741"/>
    </source>
</evidence>
<keyword evidence="4 8" id="KW-0566">Pantothenate biosynthesis</keyword>
<feature type="binding site" evidence="8">
    <location>
        <begin position="187"/>
        <end position="190"/>
    </location>
    <ligand>
        <name>ATP</name>
        <dbReference type="ChEBI" id="CHEBI:30616"/>
    </ligand>
</feature>
<dbReference type="AlphaFoldDB" id="A0A2P2E7U5"/>
<feature type="binding site" evidence="8">
    <location>
        <begin position="33"/>
        <end position="40"/>
    </location>
    <ligand>
        <name>ATP</name>
        <dbReference type="ChEBI" id="CHEBI:30616"/>
    </ligand>
</feature>
<comment type="subcellular location">
    <subcellularLocation>
        <location evidence="8">Cytoplasm</location>
    </subcellularLocation>
</comment>
<dbReference type="EC" id="6.3.2.1" evidence="8"/>
<comment type="miscellaneous">
    <text evidence="8">The reaction proceeds by a bi uni uni bi ping pong mechanism.</text>
</comment>
<keyword evidence="6 8" id="KW-0067">ATP-binding</keyword>
<proteinExistence type="inferred from homology"/>
<keyword evidence="3 8" id="KW-0436">Ligase</keyword>
<dbReference type="Gene3D" id="3.30.1300.10">
    <property type="entry name" value="Pantoate-beta-alanine ligase, C-terminal domain"/>
    <property type="match status" value="1"/>
</dbReference>
<dbReference type="EMBL" id="BFBR01000002">
    <property type="protein sequence ID" value="GBF57131.1"/>
    <property type="molecule type" value="Genomic_DNA"/>
</dbReference>
<dbReference type="NCBIfam" id="TIGR00018">
    <property type="entry name" value="panC"/>
    <property type="match status" value="1"/>
</dbReference>
<evidence type="ECO:0000256" key="7">
    <source>
        <dbReference type="ARBA" id="ARBA00048258"/>
    </source>
</evidence>
<protein>
    <recommendedName>
        <fullName evidence="8">Pantothenate synthetase</fullName>
        <shortName evidence="8">PS</shortName>
        <ecNumber evidence="8">6.3.2.1</ecNumber>
    </recommendedName>
    <alternativeName>
        <fullName evidence="8">Pantoate--beta-alanine ligase</fullName>
    </alternativeName>
    <alternativeName>
        <fullName evidence="8">Pantoate-activating enzyme</fullName>
    </alternativeName>
</protein>
<evidence type="ECO:0000256" key="1">
    <source>
        <dbReference type="ARBA" id="ARBA00004990"/>
    </source>
</evidence>
<keyword evidence="10" id="KW-1185">Reference proteome</keyword>
<comment type="caution">
    <text evidence="8">Lacks conserved residue(s) required for the propagation of feature annotation.</text>
</comment>
<dbReference type="PANTHER" id="PTHR21299">
    <property type="entry name" value="CYTIDYLATE KINASE/PANTOATE-BETA-ALANINE LIGASE"/>
    <property type="match status" value="1"/>
</dbReference>
<name>A0A2P2E7U5_9PROT</name>
<comment type="subunit">
    <text evidence="8">Homodimer.</text>
</comment>
<dbReference type="InterPro" id="IPR042176">
    <property type="entry name" value="Pantoate_ligase_C"/>
</dbReference>
<evidence type="ECO:0000313" key="9">
    <source>
        <dbReference type="EMBL" id="GBF57131.1"/>
    </source>
</evidence>
<dbReference type="SUPFAM" id="SSF52374">
    <property type="entry name" value="Nucleotidylyl transferase"/>
    <property type="match status" value="1"/>
</dbReference>
<keyword evidence="5 8" id="KW-0547">Nucleotide-binding</keyword>
<dbReference type="GO" id="GO:0005524">
    <property type="term" value="F:ATP binding"/>
    <property type="evidence" value="ECO:0007669"/>
    <property type="project" value="UniProtKB-KW"/>
</dbReference>
<sequence>MPPLPVFRTKADLRQQVTAWRQDGQKIALVPTMGALHAGHLDLIRIAQSKADRVIASIFVNPTQFAPHEDLDRYPRQEAADRDALSTAGCDGLYAPTTHVMYPAGFDTSITPGRVAERLEGAFRPHFFGGVATVVTKLFLQALPDVAVFGEKDWQQLQVIKRMVIDLDLGVDIVAAPTRREVDGLALSSRNAYLSDAERAAAPVLKQVLDDLALKVRDEPAQLAMHMEAGIKRILSAGFRAVDYLEVCHAETLSPWQAGDPARILVAAWLGQTRLIDNCGLD</sequence>
<organism evidence="9 10">
    <name type="scientific">Candidatus Phycosocius bacilliformis</name>
    <dbReference type="NCBI Taxonomy" id="1445552"/>
    <lineage>
        <taxon>Bacteria</taxon>
        <taxon>Pseudomonadati</taxon>
        <taxon>Pseudomonadota</taxon>
        <taxon>Alphaproteobacteria</taxon>
        <taxon>Caulobacterales</taxon>
        <taxon>Caulobacterales incertae sedis</taxon>
        <taxon>Candidatus Phycosocius</taxon>
    </lineage>
</organism>
<keyword evidence="8" id="KW-0963">Cytoplasm</keyword>